<evidence type="ECO:0000259" key="6">
    <source>
        <dbReference type="Pfam" id="PF00251"/>
    </source>
</evidence>
<dbReference type="GO" id="GO:0000324">
    <property type="term" value="C:fungal-type vacuole"/>
    <property type="evidence" value="ECO:0007669"/>
    <property type="project" value="TreeGrafter"/>
</dbReference>
<protein>
    <submittedName>
        <fullName evidence="8">Glycoside hydrolase family 32 protein</fullName>
    </submittedName>
</protein>
<evidence type="ECO:0000313" key="9">
    <source>
        <dbReference type="Proteomes" id="UP000799438"/>
    </source>
</evidence>
<accession>A0A6A6B875</accession>
<feature type="domain" description="Glycosyl hydrolase family 32 C-terminal" evidence="7">
    <location>
        <begin position="421"/>
        <end position="497"/>
    </location>
</feature>
<reference evidence="8" key="1">
    <citation type="journal article" date="2020" name="Stud. Mycol.">
        <title>101 Dothideomycetes genomes: a test case for predicting lifestyles and emergence of pathogens.</title>
        <authorList>
            <person name="Haridas S."/>
            <person name="Albert R."/>
            <person name="Binder M."/>
            <person name="Bloem J."/>
            <person name="Labutti K."/>
            <person name="Salamov A."/>
            <person name="Andreopoulos B."/>
            <person name="Baker S."/>
            <person name="Barry K."/>
            <person name="Bills G."/>
            <person name="Bluhm B."/>
            <person name="Cannon C."/>
            <person name="Castanera R."/>
            <person name="Culley D."/>
            <person name="Daum C."/>
            <person name="Ezra D."/>
            <person name="Gonzalez J."/>
            <person name="Henrissat B."/>
            <person name="Kuo A."/>
            <person name="Liang C."/>
            <person name="Lipzen A."/>
            <person name="Lutzoni F."/>
            <person name="Magnuson J."/>
            <person name="Mondo S."/>
            <person name="Nolan M."/>
            <person name="Ohm R."/>
            <person name="Pangilinan J."/>
            <person name="Park H.-J."/>
            <person name="Ramirez L."/>
            <person name="Alfaro M."/>
            <person name="Sun H."/>
            <person name="Tritt A."/>
            <person name="Yoshinaga Y."/>
            <person name="Zwiers L.-H."/>
            <person name="Turgeon B."/>
            <person name="Goodwin S."/>
            <person name="Spatafora J."/>
            <person name="Crous P."/>
            <person name="Grigoriev I."/>
        </authorList>
    </citation>
    <scope>NUCLEOTIDE SEQUENCE</scope>
    <source>
        <strain evidence="8">CBS 121167</strain>
    </source>
</reference>
<feature type="signal peptide" evidence="5">
    <location>
        <begin position="1"/>
        <end position="19"/>
    </location>
</feature>
<dbReference type="InterPro" id="IPR013189">
    <property type="entry name" value="Glyco_hydro_32_C"/>
</dbReference>
<dbReference type="InterPro" id="IPR023296">
    <property type="entry name" value="Glyco_hydro_beta-prop_sf"/>
</dbReference>
<name>A0A6A6B875_9PEZI</name>
<dbReference type="Pfam" id="PF00251">
    <property type="entry name" value="Glyco_hydro_32N"/>
    <property type="match status" value="1"/>
</dbReference>
<evidence type="ECO:0000256" key="3">
    <source>
        <dbReference type="ARBA" id="ARBA00023295"/>
    </source>
</evidence>
<dbReference type="SUPFAM" id="SSF75005">
    <property type="entry name" value="Arabinanase/levansucrase/invertase"/>
    <property type="match status" value="1"/>
</dbReference>
<keyword evidence="9" id="KW-1185">Reference proteome</keyword>
<dbReference type="SUPFAM" id="SSF49899">
    <property type="entry name" value="Concanavalin A-like lectins/glucanases"/>
    <property type="match status" value="1"/>
</dbReference>
<organism evidence="8 9">
    <name type="scientific">Aplosporella prunicola CBS 121167</name>
    <dbReference type="NCBI Taxonomy" id="1176127"/>
    <lineage>
        <taxon>Eukaryota</taxon>
        <taxon>Fungi</taxon>
        <taxon>Dikarya</taxon>
        <taxon>Ascomycota</taxon>
        <taxon>Pezizomycotina</taxon>
        <taxon>Dothideomycetes</taxon>
        <taxon>Dothideomycetes incertae sedis</taxon>
        <taxon>Botryosphaeriales</taxon>
        <taxon>Aplosporellaceae</taxon>
        <taxon>Aplosporella</taxon>
    </lineage>
</organism>
<dbReference type="GeneID" id="54300802"/>
<dbReference type="CDD" id="cd18622">
    <property type="entry name" value="GH32_Inu-like"/>
    <property type="match status" value="1"/>
</dbReference>
<feature type="chain" id="PRO_5025656234" evidence="5">
    <location>
        <begin position="20"/>
        <end position="543"/>
    </location>
</feature>
<keyword evidence="2 4" id="KW-0378">Hydrolase</keyword>
<dbReference type="InterPro" id="IPR013148">
    <property type="entry name" value="Glyco_hydro_32_N"/>
</dbReference>
<dbReference type="SMART" id="SM00640">
    <property type="entry name" value="Glyco_32"/>
    <property type="match status" value="1"/>
</dbReference>
<keyword evidence="3 4" id="KW-0326">Glycosidase</keyword>
<evidence type="ECO:0000256" key="2">
    <source>
        <dbReference type="ARBA" id="ARBA00022801"/>
    </source>
</evidence>
<dbReference type="EMBL" id="ML995490">
    <property type="protein sequence ID" value="KAF2140300.1"/>
    <property type="molecule type" value="Genomic_DNA"/>
</dbReference>
<dbReference type="GO" id="GO:0004575">
    <property type="term" value="F:sucrose alpha-glucosidase activity"/>
    <property type="evidence" value="ECO:0007669"/>
    <property type="project" value="TreeGrafter"/>
</dbReference>
<gene>
    <name evidence="8" type="ORF">K452DRAFT_310058</name>
</gene>
<dbReference type="GO" id="GO:0005987">
    <property type="term" value="P:sucrose catabolic process"/>
    <property type="evidence" value="ECO:0007669"/>
    <property type="project" value="TreeGrafter"/>
</dbReference>
<dbReference type="Pfam" id="PF08244">
    <property type="entry name" value="Glyco_hydro_32C"/>
    <property type="match status" value="1"/>
</dbReference>
<dbReference type="PANTHER" id="PTHR42800">
    <property type="entry name" value="EXOINULINASE INUD (AFU_ORTHOLOGUE AFUA_5G00480)"/>
    <property type="match status" value="1"/>
</dbReference>
<keyword evidence="5" id="KW-0732">Signal</keyword>
<dbReference type="InterPro" id="IPR001362">
    <property type="entry name" value="Glyco_hydro_32"/>
</dbReference>
<dbReference type="AlphaFoldDB" id="A0A6A6B875"/>
<evidence type="ECO:0000256" key="1">
    <source>
        <dbReference type="ARBA" id="ARBA00009902"/>
    </source>
</evidence>
<sequence length="543" mass="58418">MKTAAGFALGAALAGAVSAQGTPSVYVGPGVPSGTPIPGDYAGVYRPQAHYSPPQVSSRPTMLDESGTDNNPTALVAGNQHWGHATSRDLYHWENQPIAIFPPDNTSNIFSGSAVVDVNNTSGFFPDQDNGVVAIYTLNSPDAQTQEIAYSHDGGYTFTPYEGNPVIDSNTTQFRDPKVIWYEDHWVLVAAFSQEFVISVYTSPDLKTWTHASNFSHYGLLGLQYECPNLVKMPVHGTDESMYVLAISINPGAPLGGSIMQYFPGTFNGTHFEAVDDAARIADFGKDNYAGQFFYGTPDGEDAISIAWASNWQYTQVVPTASEGWRSAMSLPRRNYLTQIPRVGWDMVSIPYDISPVLGSQIGSSDNLGNGTLAVDYSNVSSNAVYFEANVTGVAGASATATLNFTFLSPVSGESISGGYFFGGDNPFFLDRGETRGFDNPFFTDKFSVSQLLSEDGTWTLSGAIDRSIIEVFLDGGIYSATALFFPTEPLSLLTFAAGDLPAGAEVRIGVWEIQSTWDHYDVGNVTAPASNQTVSRVKRTSI</sequence>
<proteinExistence type="inferred from homology"/>
<dbReference type="InterPro" id="IPR013320">
    <property type="entry name" value="ConA-like_dom_sf"/>
</dbReference>
<evidence type="ECO:0000313" key="8">
    <source>
        <dbReference type="EMBL" id="KAF2140300.1"/>
    </source>
</evidence>
<evidence type="ECO:0000256" key="5">
    <source>
        <dbReference type="SAM" id="SignalP"/>
    </source>
</evidence>
<dbReference type="OrthoDB" id="202537at2759"/>
<evidence type="ECO:0000259" key="7">
    <source>
        <dbReference type="Pfam" id="PF08244"/>
    </source>
</evidence>
<comment type="similarity">
    <text evidence="1 4">Belongs to the glycosyl hydrolase 32 family.</text>
</comment>
<dbReference type="Gene3D" id="2.60.120.560">
    <property type="entry name" value="Exo-inulinase, domain 1"/>
    <property type="match status" value="1"/>
</dbReference>
<evidence type="ECO:0000256" key="4">
    <source>
        <dbReference type="RuleBase" id="RU362110"/>
    </source>
</evidence>
<dbReference type="Gene3D" id="2.115.10.20">
    <property type="entry name" value="Glycosyl hydrolase domain, family 43"/>
    <property type="match status" value="1"/>
</dbReference>
<dbReference type="RefSeq" id="XP_033396013.1">
    <property type="nucleotide sequence ID" value="XM_033543305.1"/>
</dbReference>
<dbReference type="Proteomes" id="UP000799438">
    <property type="component" value="Unassembled WGS sequence"/>
</dbReference>
<dbReference type="PANTHER" id="PTHR42800:SF2">
    <property type="entry name" value="INVERTASE-RELATED"/>
    <property type="match status" value="1"/>
</dbReference>
<feature type="domain" description="Glycosyl hydrolase family 32 N-terminal" evidence="6">
    <location>
        <begin position="70"/>
        <end position="334"/>
    </location>
</feature>